<feature type="region of interest" description="Disordered" evidence="1">
    <location>
        <begin position="33"/>
        <end position="68"/>
    </location>
</feature>
<dbReference type="AlphaFoldDB" id="A0AAV4V174"/>
<evidence type="ECO:0000256" key="1">
    <source>
        <dbReference type="SAM" id="MobiDB-lite"/>
    </source>
</evidence>
<gene>
    <name evidence="2" type="ORF">CEXT_579451</name>
</gene>
<evidence type="ECO:0000313" key="2">
    <source>
        <dbReference type="EMBL" id="GIY63793.1"/>
    </source>
</evidence>
<keyword evidence="3" id="KW-1185">Reference proteome</keyword>
<dbReference type="EMBL" id="BPLR01013788">
    <property type="protein sequence ID" value="GIY63793.1"/>
    <property type="molecule type" value="Genomic_DNA"/>
</dbReference>
<organism evidence="2 3">
    <name type="scientific">Caerostris extrusa</name>
    <name type="common">Bark spider</name>
    <name type="synonym">Caerostris bankana</name>
    <dbReference type="NCBI Taxonomy" id="172846"/>
    <lineage>
        <taxon>Eukaryota</taxon>
        <taxon>Metazoa</taxon>
        <taxon>Ecdysozoa</taxon>
        <taxon>Arthropoda</taxon>
        <taxon>Chelicerata</taxon>
        <taxon>Arachnida</taxon>
        <taxon>Araneae</taxon>
        <taxon>Araneomorphae</taxon>
        <taxon>Entelegynae</taxon>
        <taxon>Araneoidea</taxon>
        <taxon>Araneidae</taxon>
        <taxon>Caerostris</taxon>
    </lineage>
</organism>
<comment type="caution">
    <text evidence="2">The sequence shown here is derived from an EMBL/GenBank/DDBJ whole genome shotgun (WGS) entry which is preliminary data.</text>
</comment>
<evidence type="ECO:0000313" key="3">
    <source>
        <dbReference type="Proteomes" id="UP001054945"/>
    </source>
</evidence>
<sequence>MHLHRDTCHTSANQKGIGRNQKAKELQLQLAAEAATKEVPPPPPAPTMPEQSNATKWKTPTTDDDDKGFQKVVTKKKDKKRGVNMAALSLVAPTNTP</sequence>
<name>A0AAV4V174_CAEEX</name>
<dbReference type="Proteomes" id="UP001054945">
    <property type="component" value="Unassembled WGS sequence"/>
</dbReference>
<proteinExistence type="predicted"/>
<reference evidence="2 3" key="1">
    <citation type="submission" date="2021-06" db="EMBL/GenBank/DDBJ databases">
        <title>Caerostris extrusa draft genome.</title>
        <authorList>
            <person name="Kono N."/>
            <person name="Arakawa K."/>
        </authorList>
    </citation>
    <scope>NUCLEOTIDE SEQUENCE [LARGE SCALE GENOMIC DNA]</scope>
</reference>
<protein>
    <submittedName>
        <fullName evidence="2">Uncharacterized protein</fullName>
    </submittedName>
</protein>
<feature type="region of interest" description="Disordered" evidence="1">
    <location>
        <begin position="1"/>
        <end position="21"/>
    </location>
</feature>
<accession>A0AAV4V174</accession>